<protein>
    <recommendedName>
        <fullName evidence="10">Autoinducer 2 import system permease protein LsrC</fullName>
    </recommendedName>
</protein>
<evidence type="ECO:0000256" key="7">
    <source>
        <dbReference type="ARBA" id="ARBA00022989"/>
    </source>
</evidence>
<proteinExistence type="predicted"/>
<evidence type="ECO:0000256" key="4">
    <source>
        <dbReference type="ARBA" id="ARBA00022475"/>
    </source>
</evidence>
<feature type="region of interest" description="Disordered" evidence="11">
    <location>
        <begin position="323"/>
        <end position="343"/>
    </location>
</feature>
<keyword evidence="14" id="KW-1185">Reference proteome</keyword>
<dbReference type="STRING" id="453582.SAMN05421580_1094"/>
<evidence type="ECO:0000256" key="9">
    <source>
        <dbReference type="ARBA" id="ARBA00025439"/>
    </source>
</evidence>
<feature type="transmembrane region" description="Helical" evidence="12">
    <location>
        <begin position="286"/>
        <end position="306"/>
    </location>
</feature>
<dbReference type="EMBL" id="FTOG01000009">
    <property type="protein sequence ID" value="SIT04695.1"/>
    <property type="molecule type" value="Genomic_DNA"/>
</dbReference>
<evidence type="ECO:0000256" key="2">
    <source>
        <dbReference type="ARBA" id="ARBA00011262"/>
    </source>
</evidence>
<feature type="transmembrane region" description="Helical" evidence="12">
    <location>
        <begin position="34"/>
        <end position="57"/>
    </location>
</feature>
<evidence type="ECO:0000256" key="10">
    <source>
        <dbReference type="ARBA" id="ARBA00039382"/>
    </source>
</evidence>
<keyword evidence="7 12" id="KW-1133">Transmembrane helix</keyword>
<dbReference type="InterPro" id="IPR001851">
    <property type="entry name" value="ABC_transp_permease"/>
</dbReference>
<dbReference type="Pfam" id="PF02653">
    <property type="entry name" value="BPD_transp_2"/>
    <property type="match status" value="1"/>
</dbReference>
<dbReference type="GO" id="GO:0005886">
    <property type="term" value="C:plasma membrane"/>
    <property type="evidence" value="ECO:0007669"/>
    <property type="project" value="UniProtKB-SubCell"/>
</dbReference>
<feature type="transmembrane region" description="Helical" evidence="12">
    <location>
        <begin position="89"/>
        <end position="114"/>
    </location>
</feature>
<feature type="transmembrane region" description="Helical" evidence="12">
    <location>
        <begin position="207"/>
        <end position="231"/>
    </location>
</feature>
<keyword evidence="3" id="KW-0813">Transport</keyword>
<evidence type="ECO:0000256" key="5">
    <source>
        <dbReference type="ARBA" id="ARBA00022519"/>
    </source>
</evidence>
<sequence length="343" mass="36285">MMKILKSRELLVLFLLVAMILAVATQNKAVLYPFTLINIVNSSLFLMLIAVGQMFVVQTRGIDVSVGAIAGLSAVIFGFALNAGMPLPLAMICALITGALAGAVNAVGVVFIGIPPIIMTLGTLGAYRGFMRVLTGGSWIESIPQNIKSFAVTRYMSIPLMVWAVAVLVIVVAVLLWRIRAARNFYAVGDNADGAYLLGINVKATRFAAFTLSGLFAGAAAIVFVGQIGFVPMQTGNGQELKAIAAVVLGGVSLMGGTGSIWSAVIGSLFLTAVDSMMIFLHVPGSWNNAVAGAVLLGIVVFDYLIRRTVHNRQLAARAAEMRRAEADQDRSTNTTETREMAS</sequence>
<dbReference type="OrthoDB" id="6384190at2"/>
<accession>A0A1N7P213</accession>
<evidence type="ECO:0000256" key="1">
    <source>
        <dbReference type="ARBA" id="ARBA00004651"/>
    </source>
</evidence>
<feature type="transmembrane region" description="Helical" evidence="12">
    <location>
        <begin position="243"/>
        <end position="266"/>
    </location>
</feature>
<dbReference type="AlphaFoldDB" id="A0A1N7P213"/>
<evidence type="ECO:0000256" key="12">
    <source>
        <dbReference type="SAM" id="Phobius"/>
    </source>
</evidence>
<dbReference type="CDD" id="cd06579">
    <property type="entry name" value="TM_PBP1_transp_AraH_like"/>
    <property type="match status" value="1"/>
</dbReference>
<evidence type="ECO:0000256" key="8">
    <source>
        <dbReference type="ARBA" id="ARBA00023136"/>
    </source>
</evidence>
<dbReference type="Proteomes" id="UP000186221">
    <property type="component" value="Unassembled WGS sequence"/>
</dbReference>
<comment type="function">
    <text evidence="9">Part of the ABC transporter complex LsrABCD involved in autoinducer 2 (AI-2) import. Probably responsible for the translocation of the substrate across the membrane.</text>
</comment>
<evidence type="ECO:0000313" key="13">
    <source>
        <dbReference type="EMBL" id="SIT04695.1"/>
    </source>
</evidence>
<organism evidence="13 14">
    <name type="scientific">Rhodobacter aestuarii</name>
    <dbReference type="NCBI Taxonomy" id="453582"/>
    <lineage>
        <taxon>Bacteria</taxon>
        <taxon>Pseudomonadati</taxon>
        <taxon>Pseudomonadota</taxon>
        <taxon>Alphaproteobacteria</taxon>
        <taxon>Rhodobacterales</taxon>
        <taxon>Rhodobacter group</taxon>
        <taxon>Rhodobacter</taxon>
    </lineage>
</organism>
<keyword evidence="6 12" id="KW-0812">Transmembrane</keyword>
<evidence type="ECO:0000313" key="14">
    <source>
        <dbReference type="Proteomes" id="UP000186221"/>
    </source>
</evidence>
<keyword evidence="4" id="KW-1003">Cell membrane</keyword>
<keyword evidence="8 12" id="KW-0472">Membrane</keyword>
<comment type="subcellular location">
    <subcellularLocation>
        <location evidence="1">Cell membrane</location>
        <topology evidence="1">Multi-pass membrane protein</topology>
    </subcellularLocation>
</comment>
<evidence type="ECO:0000256" key="6">
    <source>
        <dbReference type="ARBA" id="ARBA00022692"/>
    </source>
</evidence>
<dbReference type="GO" id="GO:0022857">
    <property type="term" value="F:transmembrane transporter activity"/>
    <property type="evidence" value="ECO:0007669"/>
    <property type="project" value="InterPro"/>
</dbReference>
<comment type="subunit">
    <text evidence="2">The complex is composed of two ATP-binding proteins (LsrA), two transmembrane proteins (LsrC and LsrD) and a solute-binding protein (LsrB).</text>
</comment>
<name>A0A1N7P213_9RHOB</name>
<dbReference type="RefSeq" id="WP_076485527.1">
    <property type="nucleotide sequence ID" value="NZ_FTOG01000009.1"/>
</dbReference>
<keyword evidence="5" id="KW-0997">Cell inner membrane</keyword>
<feature type="transmembrane region" description="Helical" evidence="12">
    <location>
        <begin position="158"/>
        <end position="179"/>
    </location>
</feature>
<dbReference type="PANTHER" id="PTHR32196:SF29">
    <property type="entry name" value="AUTOINDUCER 2 IMPORT SYSTEM PERMEASE PROTEIN LSRC"/>
    <property type="match status" value="1"/>
</dbReference>
<feature type="transmembrane region" description="Helical" evidence="12">
    <location>
        <begin position="64"/>
        <end position="83"/>
    </location>
</feature>
<evidence type="ECO:0000256" key="3">
    <source>
        <dbReference type="ARBA" id="ARBA00022448"/>
    </source>
</evidence>
<reference evidence="14" key="1">
    <citation type="submission" date="2017-01" db="EMBL/GenBank/DDBJ databases">
        <authorList>
            <person name="Varghese N."/>
            <person name="Submissions S."/>
        </authorList>
    </citation>
    <scope>NUCLEOTIDE SEQUENCE [LARGE SCALE GENOMIC DNA]</scope>
    <source>
        <strain evidence="14">DSM 19945</strain>
    </source>
</reference>
<evidence type="ECO:0000256" key="11">
    <source>
        <dbReference type="SAM" id="MobiDB-lite"/>
    </source>
</evidence>
<gene>
    <name evidence="13" type="ORF">SAMN05421580_1094</name>
</gene>
<dbReference type="PANTHER" id="PTHR32196">
    <property type="entry name" value="ABC TRANSPORTER PERMEASE PROTEIN YPHD-RELATED-RELATED"/>
    <property type="match status" value="1"/>
</dbReference>